<evidence type="ECO:0000313" key="14">
    <source>
        <dbReference type="WBParaSite" id="MBELARI_LOCUS19257"/>
    </source>
</evidence>
<evidence type="ECO:0000259" key="12">
    <source>
        <dbReference type="PROSITE" id="PS50206"/>
    </source>
</evidence>
<keyword evidence="6" id="KW-0653">Protein transport</keyword>
<keyword evidence="8" id="KW-0206">Cytoskeleton</keyword>
<dbReference type="InterPro" id="IPR001763">
    <property type="entry name" value="Rhodanese-like_dom"/>
</dbReference>
<keyword evidence="9" id="KW-0966">Cell projection</keyword>
<evidence type="ECO:0000313" key="13">
    <source>
        <dbReference type="Proteomes" id="UP000887575"/>
    </source>
</evidence>
<dbReference type="PANTHER" id="PTHR44390">
    <property type="entry name" value="CENTROSOMAL PROTEIN OF 41 KDA"/>
    <property type="match status" value="1"/>
</dbReference>
<sequence>MLIVEENFPFIDIHQLVRCIISNESSPNGTVLGNFLLLDVNDREMYNNQHIITAEHYNKLLIARLNYESEILAKARKEEKTLVIYGNGASNVTSTLFQRGFRAILLNGDISTFKKMYPNGLLSGGGEEEFDLVALDKRFEFLKATRWGKGRILHQPLPLRRAKSADSAQRQRQLRALSAKRKPWIP</sequence>
<dbReference type="InterPro" id="IPR036873">
    <property type="entry name" value="Rhodanese-like_dom_sf"/>
</dbReference>
<evidence type="ECO:0000256" key="4">
    <source>
        <dbReference type="ARBA" id="ARBA00022490"/>
    </source>
</evidence>
<dbReference type="WBParaSite" id="MBELARI_LOCUS19257">
    <property type="protein sequence ID" value="MBELARI_LOCUS19257"/>
    <property type="gene ID" value="MBELARI_LOCUS19257"/>
</dbReference>
<comment type="similarity">
    <text evidence="10">Belongs to the CEP41 family.</text>
</comment>
<dbReference type="AlphaFoldDB" id="A0AAF3EYG0"/>
<evidence type="ECO:0000256" key="7">
    <source>
        <dbReference type="ARBA" id="ARBA00023069"/>
    </source>
</evidence>
<evidence type="ECO:0000256" key="10">
    <source>
        <dbReference type="ARBA" id="ARBA00038465"/>
    </source>
</evidence>
<dbReference type="GO" id="GO:0005813">
    <property type="term" value="C:centrosome"/>
    <property type="evidence" value="ECO:0007669"/>
    <property type="project" value="UniProtKB-SubCell"/>
</dbReference>
<dbReference type="GO" id="GO:0060271">
    <property type="term" value="P:cilium assembly"/>
    <property type="evidence" value="ECO:0007669"/>
    <property type="project" value="TreeGrafter"/>
</dbReference>
<feature type="region of interest" description="Disordered" evidence="11">
    <location>
        <begin position="163"/>
        <end position="186"/>
    </location>
</feature>
<evidence type="ECO:0000256" key="6">
    <source>
        <dbReference type="ARBA" id="ARBA00022927"/>
    </source>
</evidence>
<keyword evidence="4" id="KW-0963">Cytoplasm</keyword>
<keyword evidence="3" id="KW-0813">Transport</keyword>
<reference evidence="14" key="1">
    <citation type="submission" date="2024-02" db="UniProtKB">
        <authorList>
            <consortium name="WormBaseParasite"/>
        </authorList>
    </citation>
    <scope>IDENTIFICATION</scope>
</reference>
<dbReference type="SUPFAM" id="SSF52821">
    <property type="entry name" value="Rhodanese/Cell cycle control phosphatase"/>
    <property type="match status" value="1"/>
</dbReference>
<evidence type="ECO:0000256" key="8">
    <source>
        <dbReference type="ARBA" id="ARBA00023212"/>
    </source>
</evidence>
<evidence type="ECO:0000256" key="1">
    <source>
        <dbReference type="ARBA" id="ARBA00004120"/>
    </source>
</evidence>
<accession>A0AAF3EYG0</accession>
<evidence type="ECO:0000256" key="11">
    <source>
        <dbReference type="SAM" id="MobiDB-lite"/>
    </source>
</evidence>
<evidence type="ECO:0000256" key="5">
    <source>
        <dbReference type="ARBA" id="ARBA00022794"/>
    </source>
</evidence>
<dbReference type="Pfam" id="PF00581">
    <property type="entry name" value="Rhodanese"/>
    <property type="match status" value="1"/>
</dbReference>
<dbReference type="InterPro" id="IPR051889">
    <property type="entry name" value="CEP41"/>
</dbReference>
<organism evidence="13 14">
    <name type="scientific">Mesorhabditis belari</name>
    <dbReference type="NCBI Taxonomy" id="2138241"/>
    <lineage>
        <taxon>Eukaryota</taxon>
        <taxon>Metazoa</taxon>
        <taxon>Ecdysozoa</taxon>
        <taxon>Nematoda</taxon>
        <taxon>Chromadorea</taxon>
        <taxon>Rhabditida</taxon>
        <taxon>Rhabditina</taxon>
        <taxon>Rhabditomorpha</taxon>
        <taxon>Rhabditoidea</taxon>
        <taxon>Rhabditidae</taxon>
        <taxon>Mesorhabditinae</taxon>
        <taxon>Mesorhabditis</taxon>
    </lineage>
</organism>
<proteinExistence type="inferred from homology"/>
<name>A0AAF3EYG0_9BILA</name>
<dbReference type="GO" id="GO:0015031">
    <property type="term" value="P:protein transport"/>
    <property type="evidence" value="ECO:0007669"/>
    <property type="project" value="UniProtKB-KW"/>
</dbReference>
<keyword evidence="5" id="KW-0970">Cilium biogenesis/degradation</keyword>
<evidence type="ECO:0000256" key="2">
    <source>
        <dbReference type="ARBA" id="ARBA00004300"/>
    </source>
</evidence>
<comment type="subcellular location">
    <subcellularLocation>
        <location evidence="1">Cytoplasm</location>
        <location evidence="1">Cytoskeleton</location>
        <location evidence="1">Cilium basal body</location>
    </subcellularLocation>
    <subcellularLocation>
        <location evidence="2">Cytoplasm</location>
        <location evidence="2">Cytoskeleton</location>
        <location evidence="2">Microtubule organizing center</location>
        <location evidence="2">Centrosome</location>
    </subcellularLocation>
</comment>
<dbReference type="GO" id="GO:0036064">
    <property type="term" value="C:ciliary basal body"/>
    <property type="evidence" value="ECO:0007669"/>
    <property type="project" value="TreeGrafter"/>
</dbReference>
<feature type="domain" description="Rhodanese" evidence="12">
    <location>
        <begin position="31"/>
        <end position="122"/>
    </location>
</feature>
<dbReference type="Proteomes" id="UP000887575">
    <property type="component" value="Unassembled WGS sequence"/>
</dbReference>
<dbReference type="PANTHER" id="PTHR44390:SF1">
    <property type="entry name" value="CENTROSOMAL PROTEIN OF 41 KDA"/>
    <property type="match status" value="1"/>
</dbReference>
<keyword evidence="7" id="KW-0969">Cilium</keyword>
<evidence type="ECO:0000256" key="9">
    <source>
        <dbReference type="ARBA" id="ARBA00023273"/>
    </source>
</evidence>
<dbReference type="Gene3D" id="3.40.250.10">
    <property type="entry name" value="Rhodanese-like domain"/>
    <property type="match status" value="1"/>
</dbReference>
<evidence type="ECO:0000256" key="3">
    <source>
        <dbReference type="ARBA" id="ARBA00022448"/>
    </source>
</evidence>
<dbReference type="PROSITE" id="PS50206">
    <property type="entry name" value="RHODANESE_3"/>
    <property type="match status" value="1"/>
</dbReference>
<protein>
    <submittedName>
        <fullName evidence="14">Rhodanese domain-containing protein</fullName>
    </submittedName>
</protein>
<keyword evidence="13" id="KW-1185">Reference proteome</keyword>